<dbReference type="InterPro" id="IPR036388">
    <property type="entry name" value="WH-like_DNA-bd_sf"/>
</dbReference>
<keyword evidence="4" id="KW-1185">Reference proteome</keyword>
<sequence>MTIRLPLLGVYIIKVDQRILSSLREKIQAWRRGLLVATGVPDTGDDGGPAAGRVLTLLHRRGPLTRAAVTAELGLAASAVGTALGDLTALDLVRIGEPPRGSPGAPPGRGRPSPVVEVNPDGPVAVAVQLSVDRITVGLVGLDRRISRVRKHVLDGSEADPATLIPALADAVSKAALWTERRCVGVCVATPGFVREPDGFVRSALHLGWNEVPLAQQLGGMAPIGVPVAVGRAATLAALAEFRYGAGRGVASMLALSSERVGVGGGFIDAGIPLTGGGHALEAGHIIVEPGGLPCPCGARGCLEMYADSRALLRAAGPRRHPGREDPVTEIFDDAAAGDRAAQEAIHLTASHLVTGLTSLVNTLAPERVVLMGFLADLYRAAKDFVRDGLMASSTVARAGQIDIVTGDLRHATLIGAAEKAFAPLLRQPRTILRTAPS</sequence>
<dbReference type="Gene3D" id="1.10.10.10">
    <property type="entry name" value="Winged helix-like DNA-binding domain superfamily/Winged helix DNA-binding domain"/>
    <property type="match status" value="1"/>
</dbReference>
<dbReference type="SUPFAM" id="SSF53067">
    <property type="entry name" value="Actin-like ATPase domain"/>
    <property type="match status" value="1"/>
</dbReference>
<dbReference type="InterPro" id="IPR043129">
    <property type="entry name" value="ATPase_NBD"/>
</dbReference>
<evidence type="ECO:0000256" key="1">
    <source>
        <dbReference type="ARBA" id="ARBA00006479"/>
    </source>
</evidence>
<evidence type="ECO:0000256" key="2">
    <source>
        <dbReference type="SAM" id="MobiDB-lite"/>
    </source>
</evidence>
<name>A0A7W3QN25_ACTNM</name>
<dbReference type="RefSeq" id="WP_182845368.1">
    <property type="nucleotide sequence ID" value="NZ_BAAALP010000063.1"/>
</dbReference>
<dbReference type="SUPFAM" id="SSF46785">
    <property type="entry name" value="Winged helix' DNA-binding domain"/>
    <property type="match status" value="1"/>
</dbReference>
<dbReference type="PANTHER" id="PTHR18964:SF149">
    <property type="entry name" value="BIFUNCTIONAL UDP-N-ACETYLGLUCOSAMINE 2-EPIMERASE_N-ACETYLMANNOSAMINE KINASE"/>
    <property type="match status" value="1"/>
</dbReference>
<dbReference type="InterPro" id="IPR036390">
    <property type="entry name" value="WH_DNA-bd_sf"/>
</dbReference>
<proteinExistence type="inferred from homology"/>
<keyword evidence="3" id="KW-0418">Kinase</keyword>
<protein>
    <submittedName>
        <fullName evidence="3">Putative NBD/HSP70 family sugar kinase</fullName>
    </submittedName>
</protein>
<evidence type="ECO:0000313" key="4">
    <source>
        <dbReference type="Proteomes" id="UP000572680"/>
    </source>
</evidence>
<feature type="region of interest" description="Disordered" evidence="2">
    <location>
        <begin position="95"/>
        <end position="114"/>
    </location>
</feature>
<organism evidence="3 4">
    <name type="scientific">Actinomadura namibiensis</name>
    <dbReference type="NCBI Taxonomy" id="182080"/>
    <lineage>
        <taxon>Bacteria</taxon>
        <taxon>Bacillati</taxon>
        <taxon>Actinomycetota</taxon>
        <taxon>Actinomycetes</taxon>
        <taxon>Streptosporangiales</taxon>
        <taxon>Thermomonosporaceae</taxon>
        <taxon>Actinomadura</taxon>
    </lineage>
</organism>
<reference evidence="3 4" key="1">
    <citation type="submission" date="2020-08" db="EMBL/GenBank/DDBJ databases">
        <title>Genomic Encyclopedia of Type Strains, Phase IV (KMG-IV): sequencing the most valuable type-strain genomes for metagenomic binning, comparative biology and taxonomic classification.</title>
        <authorList>
            <person name="Goeker M."/>
        </authorList>
    </citation>
    <scope>NUCLEOTIDE SEQUENCE [LARGE SCALE GENOMIC DNA]</scope>
    <source>
        <strain evidence="3 4">DSM 44197</strain>
    </source>
</reference>
<dbReference type="Gene3D" id="3.30.420.40">
    <property type="match status" value="2"/>
</dbReference>
<keyword evidence="3" id="KW-0808">Transferase</keyword>
<dbReference type="GO" id="GO:0016301">
    <property type="term" value="F:kinase activity"/>
    <property type="evidence" value="ECO:0007669"/>
    <property type="project" value="UniProtKB-KW"/>
</dbReference>
<dbReference type="Pfam" id="PF00480">
    <property type="entry name" value="ROK"/>
    <property type="match status" value="1"/>
</dbReference>
<evidence type="ECO:0000313" key="3">
    <source>
        <dbReference type="EMBL" id="MBA8953144.1"/>
    </source>
</evidence>
<dbReference type="PANTHER" id="PTHR18964">
    <property type="entry name" value="ROK (REPRESSOR, ORF, KINASE) FAMILY"/>
    <property type="match status" value="1"/>
</dbReference>
<dbReference type="Proteomes" id="UP000572680">
    <property type="component" value="Unassembled WGS sequence"/>
</dbReference>
<dbReference type="EMBL" id="JACJIA010000006">
    <property type="protein sequence ID" value="MBA8953144.1"/>
    <property type="molecule type" value="Genomic_DNA"/>
</dbReference>
<dbReference type="AlphaFoldDB" id="A0A7W3QN25"/>
<comment type="similarity">
    <text evidence="1">Belongs to the ROK (NagC/XylR) family.</text>
</comment>
<dbReference type="InterPro" id="IPR000600">
    <property type="entry name" value="ROK"/>
</dbReference>
<accession>A0A7W3QN25</accession>
<gene>
    <name evidence="3" type="ORF">HNR61_004794</name>
</gene>
<comment type="caution">
    <text evidence="3">The sequence shown here is derived from an EMBL/GenBank/DDBJ whole genome shotgun (WGS) entry which is preliminary data.</text>
</comment>